<accession>A0A3N4JHN4</accession>
<keyword evidence="3" id="KW-1185">Reference proteome</keyword>
<dbReference type="AlphaFoldDB" id="A0A3N4JHN4"/>
<feature type="region of interest" description="Disordered" evidence="1">
    <location>
        <begin position="32"/>
        <end position="51"/>
    </location>
</feature>
<dbReference type="OrthoDB" id="5484173at2759"/>
<dbReference type="STRING" id="1336337.A0A3N4JHN4"/>
<dbReference type="EMBL" id="ML120454">
    <property type="protein sequence ID" value="RPA93374.1"/>
    <property type="molecule type" value="Genomic_DNA"/>
</dbReference>
<sequence>MAPKRIQFPTIRPTKHHVPHNFVLASSVSTTPISHRNSYSTTPSRQTRSSLPPTAIQAVISCRVTECPDSEQEKKDAVDGLKKVLTEVTKESFGSVANPKSAYVNPDGATILHGIEEMISKHADAQTEMDKRFKESDKRLKEELVKAQKESDEKLAVVQKEFETFKLTMQPLEAIAIAIRRRFFSNYRKQAGTTPGHVAAIKGGNIAAHHGDVITDTLLVAGKDIEDTDIYRSLYWISPEQAEPYFSMYPATARIVIIYSTF</sequence>
<name>A0A3N4JHN4_9PEZI</name>
<evidence type="ECO:0000313" key="3">
    <source>
        <dbReference type="Proteomes" id="UP000276215"/>
    </source>
</evidence>
<gene>
    <name evidence="2" type="ORF">L873DRAFT_67445</name>
</gene>
<dbReference type="Proteomes" id="UP000276215">
    <property type="component" value="Unassembled WGS sequence"/>
</dbReference>
<proteinExistence type="predicted"/>
<protein>
    <submittedName>
        <fullName evidence="2">Uncharacterized protein</fullName>
    </submittedName>
</protein>
<evidence type="ECO:0000256" key="1">
    <source>
        <dbReference type="SAM" id="MobiDB-lite"/>
    </source>
</evidence>
<organism evidence="2 3">
    <name type="scientific">Choiromyces venosus 120613-1</name>
    <dbReference type="NCBI Taxonomy" id="1336337"/>
    <lineage>
        <taxon>Eukaryota</taxon>
        <taxon>Fungi</taxon>
        <taxon>Dikarya</taxon>
        <taxon>Ascomycota</taxon>
        <taxon>Pezizomycotina</taxon>
        <taxon>Pezizomycetes</taxon>
        <taxon>Pezizales</taxon>
        <taxon>Tuberaceae</taxon>
        <taxon>Choiromyces</taxon>
    </lineage>
</organism>
<evidence type="ECO:0000313" key="2">
    <source>
        <dbReference type="EMBL" id="RPA93374.1"/>
    </source>
</evidence>
<reference evidence="2 3" key="1">
    <citation type="journal article" date="2018" name="Nat. Ecol. Evol.">
        <title>Pezizomycetes genomes reveal the molecular basis of ectomycorrhizal truffle lifestyle.</title>
        <authorList>
            <person name="Murat C."/>
            <person name="Payen T."/>
            <person name="Noel B."/>
            <person name="Kuo A."/>
            <person name="Morin E."/>
            <person name="Chen J."/>
            <person name="Kohler A."/>
            <person name="Krizsan K."/>
            <person name="Balestrini R."/>
            <person name="Da Silva C."/>
            <person name="Montanini B."/>
            <person name="Hainaut M."/>
            <person name="Levati E."/>
            <person name="Barry K.W."/>
            <person name="Belfiori B."/>
            <person name="Cichocki N."/>
            <person name="Clum A."/>
            <person name="Dockter R.B."/>
            <person name="Fauchery L."/>
            <person name="Guy J."/>
            <person name="Iotti M."/>
            <person name="Le Tacon F."/>
            <person name="Lindquist E.A."/>
            <person name="Lipzen A."/>
            <person name="Malagnac F."/>
            <person name="Mello A."/>
            <person name="Molinier V."/>
            <person name="Miyauchi S."/>
            <person name="Poulain J."/>
            <person name="Riccioni C."/>
            <person name="Rubini A."/>
            <person name="Sitrit Y."/>
            <person name="Splivallo R."/>
            <person name="Traeger S."/>
            <person name="Wang M."/>
            <person name="Zifcakova L."/>
            <person name="Wipf D."/>
            <person name="Zambonelli A."/>
            <person name="Paolocci F."/>
            <person name="Nowrousian M."/>
            <person name="Ottonello S."/>
            <person name="Baldrian P."/>
            <person name="Spatafora J.W."/>
            <person name="Henrissat B."/>
            <person name="Nagy L.G."/>
            <person name="Aury J.M."/>
            <person name="Wincker P."/>
            <person name="Grigoriev I.V."/>
            <person name="Bonfante P."/>
            <person name="Martin F.M."/>
        </authorList>
    </citation>
    <scope>NUCLEOTIDE SEQUENCE [LARGE SCALE GENOMIC DNA]</scope>
    <source>
        <strain evidence="2 3">120613-1</strain>
    </source>
</reference>